<protein>
    <submittedName>
        <fullName evidence="1">Uncharacterized protein</fullName>
    </submittedName>
</protein>
<keyword evidence="2" id="KW-1185">Reference proteome</keyword>
<sequence>MELLETSKRLILHQAKYATEILRKFEMLDSNSSVTPADTRLKLEVDENSDIVDSTMFRQLI</sequence>
<comment type="caution">
    <text evidence="1">The sequence shown here is derived from an EMBL/GenBank/DDBJ whole genome shotgun (WGS) entry which is preliminary data.</text>
</comment>
<dbReference type="Proteomes" id="UP000265520">
    <property type="component" value="Unassembled WGS sequence"/>
</dbReference>
<name>A0A392VD22_9FABA</name>
<accession>A0A392VD22</accession>
<feature type="non-terminal residue" evidence="1">
    <location>
        <position position="61"/>
    </location>
</feature>
<proteinExistence type="predicted"/>
<organism evidence="1 2">
    <name type="scientific">Trifolium medium</name>
    <dbReference type="NCBI Taxonomy" id="97028"/>
    <lineage>
        <taxon>Eukaryota</taxon>
        <taxon>Viridiplantae</taxon>
        <taxon>Streptophyta</taxon>
        <taxon>Embryophyta</taxon>
        <taxon>Tracheophyta</taxon>
        <taxon>Spermatophyta</taxon>
        <taxon>Magnoliopsida</taxon>
        <taxon>eudicotyledons</taxon>
        <taxon>Gunneridae</taxon>
        <taxon>Pentapetalae</taxon>
        <taxon>rosids</taxon>
        <taxon>fabids</taxon>
        <taxon>Fabales</taxon>
        <taxon>Fabaceae</taxon>
        <taxon>Papilionoideae</taxon>
        <taxon>50 kb inversion clade</taxon>
        <taxon>NPAAA clade</taxon>
        <taxon>Hologalegina</taxon>
        <taxon>IRL clade</taxon>
        <taxon>Trifolieae</taxon>
        <taxon>Trifolium</taxon>
    </lineage>
</organism>
<dbReference type="EMBL" id="LXQA011101086">
    <property type="protein sequence ID" value="MCI84871.1"/>
    <property type="molecule type" value="Genomic_DNA"/>
</dbReference>
<evidence type="ECO:0000313" key="2">
    <source>
        <dbReference type="Proteomes" id="UP000265520"/>
    </source>
</evidence>
<dbReference type="AlphaFoldDB" id="A0A392VD22"/>
<evidence type="ECO:0000313" key="1">
    <source>
        <dbReference type="EMBL" id="MCI84871.1"/>
    </source>
</evidence>
<reference evidence="1 2" key="1">
    <citation type="journal article" date="2018" name="Front. Plant Sci.">
        <title>Red Clover (Trifolium pratense) and Zigzag Clover (T. medium) - A Picture of Genomic Similarities and Differences.</title>
        <authorList>
            <person name="Dluhosova J."/>
            <person name="Istvanek J."/>
            <person name="Nedelnik J."/>
            <person name="Repkova J."/>
        </authorList>
    </citation>
    <scope>NUCLEOTIDE SEQUENCE [LARGE SCALE GENOMIC DNA]</scope>
    <source>
        <strain evidence="2">cv. 10/8</strain>
        <tissue evidence="1">Leaf</tissue>
    </source>
</reference>